<proteinExistence type="predicted"/>
<feature type="transmembrane region" description="Helical" evidence="1">
    <location>
        <begin position="69"/>
        <end position="87"/>
    </location>
</feature>
<gene>
    <name evidence="2" type="ORF">AA0535_0381</name>
</gene>
<evidence type="ECO:0008006" key="4">
    <source>
        <dbReference type="Google" id="ProtNLM"/>
    </source>
</evidence>
<reference evidence="2" key="1">
    <citation type="submission" date="2013-04" db="EMBL/GenBank/DDBJ databases">
        <title>The genome sequencing project of 58 acetic acid bacteria.</title>
        <authorList>
            <person name="Okamoto-Kainuma A."/>
            <person name="Ishikawa M."/>
            <person name="Umino S."/>
            <person name="Koizumi Y."/>
            <person name="Shiwa Y."/>
            <person name="Yoshikawa H."/>
            <person name="Matsutani M."/>
            <person name="Matsushita K."/>
        </authorList>
    </citation>
    <scope>NUCLEOTIDE SEQUENCE</scope>
    <source>
        <strain evidence="2">NRIC 0535</strain>
    </source>
</reference>
<dbReference type="Proteomes" id="UP001062776">
    <property type="component" value="Unassembled WGS sequence"/>
</dbReference>
<dbReference type="Pfam" id="PF04307">
    <property type="entry name" value="YdjM"/>
    <property type="match status" value="1"/>
</dbReference>
<protein>
    <recommendedName>
        <fullName evidence="4">Metal-dependent hydrolase</fullName>
    </recommendedName>
</protein>
<sequence>MIGRSHLVLGVACGLTAAAAGWVPLSWPIVIAAGLGALAPDLDTERSMLGCRMVWLSRPLSRMVGHRTVTHSFAVPIAAGWVSWHYLGQAALDSALGAFLIGYVSHILADMMTGGCWAFYPLSRNRLSLWPHAKAGSFREYLLLVACLSLLGWFSYRCLVHEPRQEKLKFGHIPLIALSGPGEYEQQQNSAVMRS</sequence>
<dbReference type="InterPro" id="IPR007404">
    <property type="entry name" value="YdjM-like"/>
</dbReference>
<organism evidence="2 3">
    <name type="scientific">Asaia krungthepensis NRIC 0535</name>
    <dbReference type="NCBI Taxonomy" id="1307925"/>
    <lineage>
        <taxon>Bacteria</taxon>
        <taxon>Pseudomonadati</taxon>
        <taxon>Pseudomonadota</taxon>
        <taxon>Alphaproteobacteria</taxon>
        <taxon>Acetobacterales</taxon>
        <taxon>Acetobacteraceae</taxon>
        <taxon>Asaia</taxon>
    </lineage>
</organism>
<feature type="transmembrane region" description="Helical" evidence="1">
    <location>
        <begin position="140"/>
        <end position="159"/>
    </location>
</feature>
<dbReference type="PANTHER" id="PTHR35531">
    <property type="entry name" value="INNER MEMBRANE PROTEIN YBCI-RELATED"/>
    <property type="match status" value="1"/>
</dbReference>
<feature type="transmembrane region" description="Helical" evidence="1">
    <location>
        <begin position="99"/>
        <end position="120"/>
    </location>
</feature>
<accession>A0ABQ0PXF6</accession>
<dbReference type="PIRSF" id="PIRSF030780">
    <property type="entry name" value="Md_memb_hyd_prd"/>
    <property type="match status" value="1"/>
</dbReference>
<evidence type="ECO:0000313" key="3">
    <source>
        <dbReference type="Proteomes" id="UP001062776"/>
    </source>
</evidence>
<dbReference type="RefSeq" id="WP_264814215.1">
    <property type="nucleotide sequence ID" value="NZ_BAPV01000003.1"/>
</dbReference>
<dbReference type="InterPro" id="IPR016956">
    <property type="entry name" value="YdjM"/>
</dbReference>
<keyword evidence="1" id="KW-1133">Transmembrane helix</keyword>
<keyword evidence="3" id="KW-1185">Reference proteome</keyword>
<dbReference type="EMBL" id="BAPV01000003">
    <property type="protein sequence ID" value="GBQ83962.1"/>
    <property type="molecule type" value="Genomic_DNA"/>
</dbReference>
<comment type="caution">
    <text evidence="2">The sequence shown here is derived from an EMBL/GenBank/DDBJ whole genome shotgun (WGS) entry which is preliminary data.</text>
</comment>
<keyword evidence="1" id="KW-0472">Membrane</keyword>
<name>A0ABQ0PXF6_9PROT</name>
<keyword evidence="1" id="KW-0812">Transmembrane</keyword>
<evidence type="ECO:0000256" key="1">
    <source>
        <dbReference type="SAM" id="Phobius"/>
    </source>
</evidence>
<evidence type="ECO:0000313" key="2">
    <source>
        <dbReference type="EMBL" id="GBQ83962.1"/>
    </source>
</evidence>
<dbReference type="PANTHER" id="PTHR35531:SF1">
    <property type="entry name" value="INNER MEMBRANE PROTEIN YBCI-RELATED"/>
    <property type="match status" value="1"/>
</dbReference>